<sequence length="224" mass="23125">MLDLPRARCSILLYASSMIDPSGVVGGSSIALAWTLKGSMPISALQRRWTWALADGSNLRVLEGEQAEPSATTKPPANTNERSLCHLHPGGSLASSDLKNPGQAGSWGAVQPERLSALSSPLMPPWASSLRPEAGHLCGARQAGDSQIAYARRTAGQRFAGCRRGPDAGSSPGAPVALPSGGVGPRMIGPMACILALSQTMLQLRLSGATTPALPNEARVMGPA</sequence>
<reference evidence="2 3" key="1">
    <citation type="submission" date="2018-01" db="EMBL/GenBank/DDBJ databases">
        <title>Genome characterization of the sugarcane-associated fungus Trichoderma ghanense CCMA-1212 and their application in lignocelulose bioconversion.</title>
        <authorList>
            <person name="Steindorff A.S."/>
            <person name="Mendes T.D."/>
            <person name="Vilela E.S.D."/>
            <person name="Rodrigues D.S."/>
            <person name="Formighieri E.F."/>
            <person name="Melo I.S."/>
            <person name="Favaro L.C.L."/>
        </authorList>
    </citation>
    <scope>NUCLEOTIDE SEQUENCE [LARGE SCALE GENOMIC DNA]</scope>
    <source>
        <strain evidence="2 3">CCMA-1212</strain>
    </source>
</reference>
<evidence type="ECO:0000313" key="3">
    <source>
        <dbReference type="Proteomes" id="UP001642720"/>
    </source>
</evidence>
<gene>
    <name evidence="2" type="ORF">CCMA1212_002210</name>
</gene>
<proteinExistence type="predicted"/>
<feature type="region of interest" description="Disordered" evidence="1">
    <location>
        <begin position="65"/>
        <end position="107"/>
    </location>
</feature>
<evidence type="ECO:0000256" key="1">
    <source>
        <dbReference type="SAM" id="MobiDB-lite"/>
    </source>
</evidence>
<dbReference type="EMBL" id="PPTA01000002">
    <property type="protein sequence ID" value="TFB05594.1"/>
    <property type="molecule type" value="Genomic_DNA"/>
</dbReference>
<dbReference type="RefSeq" id="XP_073561795.1">
    <property type="nucleotide sequence ID" value="XM_073699602.1"/>
</dbReference>
<comment type="caution">
    <text evidence="2">The sequence shown here is derived from an EMBL/GenBank/DDBJ whole genome shotgun (WGS) entry which is preliminary data.</text>
</comment>
<name>A0ABY2HD92_9HYPO</name>
<keyword evidence="3" id="KW-1185">Reference proteome</keyword>
<evidence type="ECO:0000313" key="2">
    <source>
        <dbReference type="EMBL" id="TFB05594.1"/>
    </source>
</evidence>
<dbReference type="GeneID" id="300574052"/>
<organism evidence="2 3">
    <name type="scientific">Trichoderma ghanense</name>
    <dbReference type="NCBI Taxonomy" id="65468"/>
    <lineage>
        <taxon>Eukaryota</taxon>
        <taxon>Fungi</taxon>
        <taxon>Dikarya</taxon>
        <taxon>Ascomycota</taxon>
        <taxon>Pezizomycotina</taxon>
        <taxon>Sordariomycetes</taxon>
        <taxon>Hypocreomycetidae</taxon>
        <taxon>Hypocreales</taxon>
        <taxon>Hypocreaceae</taxon>
        <taxon>Trichoderma</taxon>
    </lineage>
</organism>
<accession>A0ABY2HD92</accession>
<protein>
    <submittedName>
        <fullName evidence="2">Uncharacterized protein</fullName>
    </submittedName>
</protein>
<feature type="compositionally biased region" description="Polar residues" evidence="1">
    <location>
        <begin position="69"/>
        <end position="82"/>
    </location>
</feature>
<dbReference type="Proteomes" id="UP001642720">
    <property type="component" value="Unassembled WGS sequence"/>
</dbReference>